<dbReference type="EMBL" id="SNRX01000003">
    <property type="protein sequence ID" value="KAA6303022.1"/>
    <property type="molecule type" value="Genomic_DNA"/>
</dbReference>
<comment type="caution">
    <text evidence="1">The sequence shown here is derived from an EMBL/GenBank/DDBJ whole genome shotgun (WGS) entry which is preliminary data.</text>
</comment>
<proteinExistence type="predicted"/>
<accession>A0A5M8P3V8</accession>
<sequence>MDGIGVFVPPHILGKYACRGCEDTFIEEIVEVSQTVHVFGGDFYIIQQKKYSVCQENIHKPANGEKSEKAGIYCINRKKNITFAYRIKNIKAWKQIH</sequence>
<protein>
    <submittedName>
        <fullName evidence="1">Uncharacterized protein</fullName>
    </submittedName>
</protein>
<organism evidence="1 2">
    <name type="scientific">Candidatus Ordinivivax streblomastigis</name>
    <dbReference type="NCBI Taxonomy" id="2540710"/>
    <lineage>
        <taxon>Bacteria</taxon>
        <taxon>Pseudomonadati</taxon>
        <taxon>Bacteroidota</taxon>
        <taxon>Bacteroidia</taxon>
        <taxon>Bacteroidales</taxon>
        <taxon>Candidatus Ordinivivax</taxon>
    </lineage>
</organism>
<dbReference type="AlphaFoldDB" id="A0A5M8P3V8"/>
<evidence type="ECO:0000313" key="2">
    <source>
        <dbReference type="Proteomes" id="UP000324575"/>
    </source>
</evidence>
<reference evidence="1 2" key="1">
    <citation type="submission" date="2019-03" db="EMBL/GenBank/DDBJ databases">
        <title>Single cell metagenomics reveals metabolic interactions within the superorganism composed of flagellate Streblomastix strix and complex community of Bacteroidetes bacteria on its surface.</title>
        <authorList>
            <person name="Treitli S.C."/>
            <person name="Kolisko M."/>
            <person name="Husnik F."/>
            <person name="Keeling P."/>
            <person name="Hampl V."/>
        </authorList>
    </citation>
    <scope>NUCLEOTIDE SEQUENCE [LARGE SCALE GENOMIC DNA]</scope>
    <source>
        <strain evidence="1">St1</strain>
    </source>
</reference>
<evidence type="ECO:0000313" key="1">
    <source>
        <dbReference type="EMBL" id="KAA6303022.1"/>
    </source>
</evidence>
<dbReference type="Proteomes" id="UP000324575">
    <property type="component" value="Unassembled WGS sequence"/>
</dbReference>
<gene>
    <name evidence="1" type="ORF">EZS26_000625</name>
</gene>
<name>A0A5M8P3V8_9BACT</name>